<accession>A0A6N2MM23</accession>
<feature type="transmembrane region" description="Helical" evidence="1">
    <location>
        <begin position="15"/>
        <end position="40"/>
    </location>
</feature>
<proteinExistence type="predicted"/>
<organism evidence="2">
    <name type="scientific">Salix viminalis</name>
    <name type="common">Common osier</name>
    <name type="synonym">Basket willow</name>
    <dbReference type="NCBI Taxonomy" id="40686"/>
    <lineage>
        <taxon>Eukaryota</taxon>
        <taxon>Viridiplantae</taxon>
        <taxon>Streptophyta</taxon>
        <taxon>Embryophyta</taxon>
        <taxon>Tracheophyta</taxon>
        <taxon>Spermatophyta</taxon>
        <taxon>Magnoliopsida</taxon>
        <taxon>eudicotyledons</taxon>
        <taxon>Gunneridae</taxon>
        <taxon>Pentapetalae</taxon>
        <taxon>rosids</taxon>
        <taxon>fabids</taxon>
        <taxon>Malpighiales</taxon>
        <taxon>Salicaceae</taxon>
        <taxon>Saliceae</taxon>
        <taxon>Salix</taxon>
    </lineage>
</organism>
<dbReference type="EMBL" id="CAADRP010001852">
    <property type="protein sequence ID" value="VFU54684.1"/>
    <property type="molecule type" value="Genomic_DNA"/>
</dbReference>
<evidence type="ECO:0000313" key="2">
    <source>
        <dbReference type="EMBL" id="VFU54684.1"/>
    </source>
</evidence>
<protein>
    <submittedName>
        <fullName evidence="2">Uncharacterized protein</fullName>
    </submittedName>
</protein>
<feature type="transmembrane region" description="Helical" evidence="1">
    <location>
        <begin position="52"/>
        <end position="80"/>
    </location>
</feature>
<gene>
    <name evidence="2" type="ORF">SVIM_LOCUS383767</name>
</gene>
<keyword evidence="1" id="KW-0812">Transmembrane</keyword>
<keyword evidence="1" id="KW-1133">Transmembrane helix</keyword>
<sequence>MCIFLFPFVCSGSFFFFHLFFSALLRICFVASFVLFALLLRNNCCCKAALKVHLLVVTIFFCSLIFLSANFASLLVRLLYLRKRLMWQNRKEISLLLVLQRKI</sequence>
<keyword evidence="1" id="KW-0472">Membrane</keyword>
<name>A0A6N2MM23_SALVM</name>
<evidence type="ECO:0000256" key="1">
    <source>
        <dbReference type="SAM" id="Phobius"/>
    </source>
</evidence>
<reference evidence="2" key="1">
    <citation type="submission" date="2019-03" db="EMBL/GenBank/DDBJ databases">
        <authorList>
            <person name="Mank J."/>
            <person name="Almeida P."/>
        </authorList>
    </citation>
    <scope>NUCLEOTIDE SEQUENCE</scope>
    <source>
        <strain evidence="2">78183</strain>
    </source>
</reference>
<dbReference type="AlphaFoldDB" id="A0A6N2MM23"/>